<protein>
    <recommendedName>
        <fullName evidence="3">Addiction module toxin RelE</fullName>
    </recommendedName>
</protein>
<evidence type="ECO:0008006" key="3">
    <source>
        <dbReference type="Google" id="ProtNLM"/>
    </source>
</evidence>
<dbReference type="AlphaFoldDB" id="A0A1G2D6M4"/>
<gene>
    <name evidence="1" type="ORF">A3D67_01285</name>
</gene>
<sequence length="74" mass="9050">MKVLFKPTFVRQFDKLESVLQEEVEEKIELLKDKENHKLLKIHKLHGRLAKWYSFSVNYRIRIIFSYLSKQEIV</sequence>
<comment type="caution">
    <text evidence="1">The sequence shown here is derived from an EMBL/GenBank/DDBJ whole genome shotgun (WGS) entry which is preliminary data.</text>
</comment>
<dbReference type="EMBL" id="MHLN01000053">
    <property type="protein sequence ID" value="OGZ09259.1"/>
    <property type="molecule type" value="Genomic_DNA"/>
</dbReference>
<proteinExistence type="predicted"/>
<name>A0A1G2D6M4_9BACT</name>
<reference evidence="1 2" key="1">
    <citation type="journal article" date="2016" name="Nat. Commun.">
        <title>Thousands of microbial genomes shed light on interconnected biogeochemical processes in an aquifer system.</title>
        <authorList>
            <person name="Anantharaman K."/>
            <person name="Brown C.T."/>
            <person name="Hug L.A."/>
            <person name="Sharon I."/>
            <person name="Castelle C.J."/>
            <person name="Probst A.J."/>
            <person name="Thomas B.C."/>
            <person name="Singh A."/>
            <person name="Wilkins M.J."/>
            <person name="Karaoz U."/>
            <person name="Brodie E.L."/>
            <person name="Williams K.H."/>
            <person name="Hubbard S.S."/>
            <person name="Banfield J.F."/>
        </authorList>
    </citation>
    <scope>NUCLEOTIDE SEQUENCE [LARGE SCALE GENOMIC DNA]</scope>
</reference>
<dbReference type="Gene3D" id="3.30.2310.20">
    <property type="entry name" value="RelE-like"/>
    <property type="match status" value="1"/>
</dbReference>
<dbReference type="InterPro" id="IPR035093">
    <property type="entry name" value="RelE/ParE_toxin_dom_sf"/>
</dbReference>
<feature type="non-terminal residue" evidence="1">
    <location>
        <position position="74"/>
    </location>
</feature>
<organism evidence="1 2">
    <name type="scientific">Candidatus Lloydbacteria bacterium RIFCSPHIGHO2_02_FULL_51_22</name>
    <dbReference type="NCBI Taxonomy" id="1798663"/>
    <lineage>
        <taxon>Bacteria</taxon>
        <taxon>Candidatus Lloydiibacteriota</taxon>
    </lineage>
</organism>
<evidence type="ECO:0000313" key="1">
    <source>
        <dbReference type="EMBL" id="OGZ09259.1"/>
    </source>
</evidence>
<dbReference type="SUPFAM" id="SSF143011">
    <property type="entry name" value="RelE-like"/>
    <property type="match status" value="1"/>
</dbReference>
<dbReference type="Proteomes" id="UP000178099">
    <property type="component" value="Unassembled WGS sequence"/>
</dbReference>
<evidence type="ECO:0000313" key="2">
    <source>
        <dbReference type="Proteomes" id="UP000178099"/>
    </source>
</evidence>
<accession>A0A1G2D6M4</accession>